<keyword evidence="2 5" id="KW-0645">Protease</keyword>
<evidence type="ECO:0000259" key="7">
    <source>
        <dbReference type="Pfam" id="PF00082"/>
    </source>
</evidence>
<dbReference type="PROSITE" id="PS00138">
    <property type="entry name" value="SUBTILASE_SER"/>
    <property type="match status" value="1"/>
</dbReference>
<dbReference type="GO" id="GO:0005615">
    <property type="term" value="C:extracellular space"/>
    <property type="evidence" value="ECO:0007669"/>
    <property type="project" value="TreeGrafter"/>
</dbReference>
<dbReference type="Proteomes" id="UP000278143">
    <property type="component" value="Unassembled WGS sequence"/>
</dbReference>
<protein>
    <submittedName>
        <fullName evidence="9">Alkaline serine protease</fullName>
    </submittedName>
</protein>
<proteinExistence type="inferred from homology"/>
<feature type="active site" description="Charge relay system" evidence="5">
    <location>
        <position position="200"/>
    </location>
</feature>
<dbReference type="InterPro" id="IPR000209">
    <property type="entry name" value="Peptidase_S8/S53_dom"/>
</dbReference>
<dbReference type="SUPFAM" id="SSF52743">
    <property type="entry name" value="Subtilisin-like"/>
    <property type="match status" value="1"/>
</dbReference>
<dbReference type="Gene3D" id="3.30.70.80">
    <property type="entry name" value="Peptidase S8 propeptide/proteinase inhibitor I9"/>
    <property type="match status" value="1"/>
</dbReference>
<dbReference type="InterPro" id="IPR036852">
    <property type="entry name" value="Peptidase_S8/S53_dom_sf"/>
</dbReference>
<dbReference type="OrthoDB" id="206201at2759"/>
<dbReference type="InterPro" id="IPR015500">
    <property type="entry name" value="Peptidase_S8_subtilisin-rel"/>
</dbReference>
<name>A0A4P9YZC4_9FUNG</name>
<reference evidence="10" key="1">
    <citation type="journal article" date="2018" name="Nat. Microbiol.">
        <title>Leveraging single-cell genomics to expand the fungal tree of life.</title>
        <authorList>
            <person name="Ahrendt S.R."/>
            <person name="Quandt C.A."/>
            <person name="Ciobanu D."/>
            <person name="Clum A."/>
            <person name="Salamov A."/>
            <person name="Andreopoulos B."/>
            <person name="Cheng J.F."/>
            <person name="Woyke T."/>
            <person name="Pelin A."/>
            <person name="Henrissat B."/>
            <person name="Reynolds N.K."/>
            <person name="Benny G.L."/>
            <person name="Smith M.E."/>
            <person name="James T.Y."/>
            <person name="Grigoriev I.V."/>
        </authorList>
    </citation>
    <scope>NUCLEOTIDE SEQUENCE [LARGE SCALE GENOMIC DNA]</scope>
    <source>
        <strain evidence="10">Benny S71-1</strain>
    </source>
</reference>
<dbReference type="InterPro" id="IPR037045">
    <property type="entry name" value="S8pro/Inhibitor_I9_sf"/>
</dbReference>
<evidence type="ECO:0000256" key="5">
    <source>
        <dbReference type="PROSITE-ProRule" id="PRU01240"/>
    </source>
</evidence>
<dbReference type="Gene3D" id="3.40.50.200">
    <property type="entry name" value="Peptidase S8/S53 domain"/>
    <property type="match status" value="1"/>
</dbReference>
<feature type="active site" description="Charge relay system" evidence="5">
    <location>
        <position position="351"/>
    </location>
</feature>
<evidence type="ECO:0000259" key="8">
    <source>
        <dbReference type="Pfam" id="PF05922"/>
    </source>
</evidence>
<dbReference type="InterPro" id="IPR050131">
    <property type="entry name" value="Peptidase_S8_subtilisin-like"/>
</dbReference>
<feature type="domain" description="Peptidase S8/S53" evidence="7">
    <location>
        <begin position="159"/>
        <end position="391"/>
    </location>
</feature>
<keyword evidence="4 5" id="KW-0720">Serine protease</keyword>
<dbReference type="InterPro" id="IPR010259">
    <property type="entry name" value="S8pro/Inhibitor_I9"/>
</dbReference>
<dbReference type="AlphaFoldDB" id="A0A4P9YZC4"/>
<keyword evidence="3 5" id="KW-0378">Hydrolase</keyword>
<dbReference type="Pfam" id="PF05922">
    <property type="entry name" value="Inhibitor_I9"/>
    <property type="match status" value="1"/>
</dbReference>
<keyword evidence="6" id="KW-0732">Signal</keyword>
<dbReference type="PRINTS" id="PR00723">
    <property type="entry name" value="SUBTILISIN"/>
</dbReference>
<dbReference type="GO" id="GO:0004252">
    <property type="term" value="F:serine-type endopeptidase activity"/>
    <property type="evidence" value="ECO:0007669"/>
    <property type="project" value="UniProtKB-UniRule"/>
</dbReference>
<dbReference type="GO" id="GO:0006508">
    <property type="term" value="P:proteolysis"/>
    <property type="evidence" value="ECO:0007669"/>
    <property type="project" value="UniProtKB-KW"/>
</dbReference>
<dbReference type="FunFam" id="3.40.50.200:FF:000007">
    <property type="entry name" value="Subtilisin-like serine protease"/>
    <property type="match status" value="1"/>
</dbReference>
<gene>
    <name evidence="9" type="ORF">SYNPS1DRAFT_29852</name>
</gene>
<dbReference type="SUPFAM" id="SSF54897">
    <property type="entry name" value="Protease propeptides/inhibitors"/>
    <property type="match status" value="1"/>
</dbReference>
<dbReference type="InterPro" id="IPR022398">
    <property type="entry name" value="Peptidase_S8_His-AS"/>
</dbReference>
<evidence type="ECO:0000256" key="2">
    <source>
        <dbReference type="ARBA" id="ARBA00022670"/>
    </source>
</evidence>
<dbReference type="PROSITE" id="PS00137">
    <property type="entry name" value="SUBTILASE_HIS"/>
    <property type="match status" value="1"/>
</dbReference>
<accession>A0A4P9YZC4</accession>
<feature type="domain" description="Inhibitor I9" evidence="8">
    <location>
        <begin position="53"/>
        <end position="122"/>
    </location>
</feature>
<dbReference type="CDD" id="cd04077">
    <property type="entry name" value="Peptidases_S8_PCSK9_ProteinaseK_like"/>
    <property type="match status" value="1"/>
</dbReference>
<evidence type="ECO:0000256" key="1">
    <source>
        <dbReference type="ARBA" id="ARBA00011073"/>
    </source>
</evidence>
<feature type="active site" description="Charge relay system" evidence="5">
    <location>
        <position position="168"/>
    </location>
</feature>
<evidence type="ECO:0000313" key="10">
    <source>
        <dbReference type="Proteomes" id="UP000278143"/>
    </source>
</evidence>
<dbReference type="Pfam" id="PF00082">
    <property type="entry name" value="Peptidase_S8"/>
    <property type="match status" value="1"/>
</dbReference>
<feature type="signal peptide" evidence="6">
    <location>
        <begin position="1"/>
        <end position="18"/>
    </location>
</feature>
<comment type="similarity">
    <text evidence="1 5">Belongs to the peptidase S8 family.</text>
</comment>
<dbReference type="InterPro" id="IPR023828">
    <property type="entry name" value="Peptidase_S8_Ser-AS"/>
</dbReference>
<evidence type="ECO:0000256" key="3">
    <source>
        <dbReference type="ARBA" id="ARBA00022801"/>
    </source>
</evidence>
<feature type="chain" id="PRO_5021012022" evidence="6">
    <location>
        <begin position="19"/>
        <end position="406"/>
    </location>
</feature>
<evidence type="ECO:0000256" key="6">
    <source>
        <dbReference type="SAM" id="SignalP"/>
    </source>
</evidence>
<keyword evidence="10" id="KW-1185">Reference proteome</keyword>
<organism evidence="9 10">
    <name type="scientific">Syncephalis pseudoplumigaleata</name>
    <dbReference type="NCBI Taxonomy" id="1712513"/>
    <lineage>
        <taxon>Eukaryota</taxon>
        <taxon>Fungi</taxon>
        <taxon>Fungi incertae sedis</taxon>
        <taxon>Zoopagomycota</taxon>
        <taxon>Zoopagomycotina</taxon>
        <taxon>Zoopagomycetes</taxon>
        <taxon>Zoopagales</taxon>
        <taxon>Piptocephalidaceae</taxon>
        <taxon>Syncephalis</taxon>
    </lineage>
</organism>
<evidence type="ECO:0000256" key="4">
    <source>
        <dbReference type="ARBA" id="ARBA00022825"/>
    </source>
</evidence>
<dbReference type="PROSITE" id="PS51892">
    <property type="entry name" value="SUBTILASE"/>
    <property type="match status" value="1"/>
</dbReference>
<dbReference type="InterPro" id="IPR034193">
    <property type="entry name" value="PCSK9_ProteinaseK-like"/>
</dbReference>
<dbReference type="PANTHER" id="PTHR43806:SF11">
    <property type="entry name" value="CEREVISIN-RELATED"/>
    <property type="match status" value="1"/>
</dbReference>
<evidence type="ECO:0000313" key="9">
    <source>
        <dbReference type="EMBL" id="RKP24380.1"/>
    </source>
</evidence>
<dbReference type="EMBL" id="KZ990257">
    <property type="protein sequence ID" value="RKP24380.1"/>
    <property type="molecule type" value="Genomic_DNA"/>
</dbReference>
<dbReference type="PANTHER" id="PTHR43806">
    <property type="entry name" value="PEPTIDASE S8"/>
    <property type="match status" value="1"/>
</dbReference>
<sequence>MMLCLWLLLLFCHGGVLGIAALPPPLPSLLPEPLVLPPLPPPPPAEQQSRNGYIVKLKRGISSHDFLEQSQSLQADERPDIKHVYNTTDFQGFAAQLSPDELEELKNDFYVDYVEQETPVRLAVVQPNAPGWGLPRICRRERILDRSRPHPYVYEDAGGAGVDIFVIDTGVNDKLAEFGGRARHLGSFVPGEPNTDIQGHGTLVAGVVGANTYGVAKRARIYGLKVMDKNGDGTSSAVVAAIQYVTSVARPGKTIINLSVTSGRSRAIDDATEAAVRAGVVVIVAAGNERTNACEESPPAAPHAFAVAASDGDDRHAAYSNYGPCVRMYAPGSDIRSLGLDGRVAVQSGTSMAAPFVAGTAAIFMSMYSFKDAGGVYAMLLNRATRNALTGVRRDTPNRLVYSLSK</sequence>